<keyword evidence="3" id="KW-0547">Nucleotide-binding</keyword>
<keyword evidence="4 6" id="KW-0067">ATP-binding</keyword>
<dbReference type="SUPFAM" id="SSF52540">
    <property type="entry name" value="P-loop containing nucleoside triphosphate hydrolases"/>
    <property type="match status" value="1"/>
</dbReference>
<dbReference type="EMBL" id="DVFZ01000005">
    <property type="protein sequence ID" value="HIQ81507.1"/>
    <property type="molecule type" value="Genomic_DNA"/>
</dbReference>
<reference evidence="6" key="1">
    <citation type="submission" date="2020-10" db="EMBL/GenBank/DDBJ databases">
        <authorList>
            <person name="Gilroy R."/>
        </authorList>
    </citation>
    <scope>NUCLEOTIDE SEQUENCE</scope>
    <source>
        <strain evidence="6">ChiSjej6B24-2974</strain>
    </source>
</reference>
<sequence>MENSIELRDLSKRFGGKTALDGLTMRMEGGVFGLLGRKSAGKSTLLRILATLLRADAGEALVCGVPVKRAGAVRAVTGYLPEDFSIYGNMRMREAMDYLGALSGLDTRTRQARTAQLLERVGLEGEMDARVRKLSGGMLRRLGVAQALMHDPCVLLMDEPTAGLAPEERGCLRGLLAETAVDRLVVLASETVDDVAAICERVAILECGRLRYLGTAKELVRRAEGKVFLAELPEGALAEFKRRYQVVSVVEHGERCVARFLDPEGAPGLGRADRPGLKDAYLLCAGGGEAA</sequence>
<reference evidence="6" key="2">
    <citation type="journal article" date="2021" name="PeerJ">
        <title>Extensive microbial diversity within the chicken gut microbiome revealed by metagenomics and culture.</title>
        <authorList>
            <person name="Gilroy R."/>
            <person name="Ravi A."/>
            <person name="Getino M."/>
            <person name="Pursley I."/>
            <person name="Horton D.L."/>
            <person name="Alikhan N.F."/>
            <person name="Baker D."/>
            <person name="Gharbi K."/>
            <person name="Hall N."/>
            <person name="Watson M."/>
            <person name="Adriaenssens E.M."/>
            <person name="Foster-Nyarko E."/>
            <person name="Jarju S."/>
            <person name="Secka A."/>
            <person name="Antonio M."/>
            <person name="Oren A."/>
            <person name="Chaudhuri R.R."/>
            <person name="La Ragione R."/>
            <person name="Hildebrand F."/>
            <person name="Pallen M.J."/>
        </authorList>
    </citation>
    <scope>NUCLEOTIDE SEQUENCE</scope>
    <source>
        <strain evidence="6">ChiSjej6B24-2974</strain>
    </source>
</reference>
<evidence type="ECO:0000313" key="7">
    <source>
        <dbReference type="Proteomes" id="UP000824260"/>
    </source>
</evidence>
<keyword evidence="2" id="KW-0813">Transport</keyword>
<protein>
    <submittedName>
        <fullName evidence="6">ATP-binding cassette domain-containing protein</fullName>
    </submittedName>
</protein>
<dbReference type="InterPro" id="IPR027417">
    <property type="entry name" value="P-loop_NTPase"/>
</dbReference>
<dbReference type="GO" id="GO:0016887">
    <property type="term" value="F:ATP hydrolysis activity"/>
    <property type="evidence" value="ECO:0007669"/>
    <property type="project" value="InterPro"/>
</dbReference>
<comment type="caution">
    <text evidence="6">The sequence shown here is derived from an EMBL/GenBank/DDBJ whole genome shotgun (WGS) entry which is preliminary data.</text>
</comment>
<dbReference type="InterPro" id="IPR003439">
    <property type="entry name" value="ABC_transporter-like_ATP-bd"/>
</dbReference>
<dbReference type="PANTHER" id="PTHR43335">
    <property type="entry name" value="ABC TRANSPORTER, ATP-BINDING PROTEIN"/>
    <property type="match status" value="1"/>
</dbReference>
<dbReference type="PROSITE" id="PS00211">
    <property type="entry name" value="ABC_TRANSPORTER_1"/>
    <property type="match status" value="1"/>
</dbReference>
<organism evidence="6 7">
    <name type="scientific">Candidatus Pullichristensenella stercorigallinarum</name>
    <dbReference type="NCBI Taxonomy" id="2840909"/>
    <lineage>
        <taxon>Bacteria</taxon>
        <taxon>Bacillati</taxon>
        <taxon>Bacillota</taxon>
        <taxon>Clostridia</taxon>
        <taxon>Candidatus Pullichristensenella</taxon>
    </lineage>
</organism>
<accession>A0A9D0ZJ48</accession>
<dbReference type="GO" id="GO:0005524">
    <property type="term" value="F:ATP binding"/>
    <property type="evidence" value="ECO:0007669"/>
    <property type="project" value="UniProtKB-KW"/>
</dbReference>
<dbReference type="Gene3D" id="3.40.50.300">
    <property type="entry name" value="P-loop containing nucleotide triphosphate hydrolases"/>
    <property type="match status" value="1"/>
</dbReference>
<evidence type="ECO:0000256" key="2">
    <source>
        <dbReference type="ARBA" id="ARBA00022448"/>
    </source>
</evidence>
<dbReference type="PANTHER" id="PTHR43335:SF2">
    <property type="entry name" value="ABC TRANSPORTER, ATP-BINDING PROTEIN"/>
    <property type="match status" value="1"/>
</dbReference>
<proteinExistence type="inferred from homology"/>
<dbReference type="SMART" id="SM00382">
    <property type="entry name" value="AAA"/>
    <property type="match status" value="1"/>
</dbReference>
<dbReference type="AlphaFoldDB" id="A0A9D0ZJ48"/>
<dbReference type="PROSITE" id="PS50893">
    <property type="entry name" value="ABC_TRANSPORTER_2"/>
    <property type="match status" value="1"/>
</dbReference>
<dbReference type="Proteomes" id="UP000824260">
    <property type="component" value="Unassembled WGS sequence"/>
</dbReference>
<name>A0A9D0ZJ48_9FIRM</name>
<dbReference type="InterPro" id="IPR017871">
    <property type="entry name" value="ABC_transporter-like_CS"/>
</dbReference>
<evidence type="ECO:0000256" key="3">
    <source>
        <dbReference type="ARBA" id="ARBA00022741"/>
    </source>
</evidence>
<evidence type="ECO:0000256" key="4">
    <source>
        <dbReference type="ARBA" id="ARBA00022840"/>
    </source>
</evidence>
<evidence type="ECO:0000256" key="1">
    <source>
        <dbReference type="ARBA" id="ARBA00005417"/>
    </source>
</evidence>
<dbReference type="Pfam" id="PF00005">
    <property type="entry name" value="ABC_tran"/>
    <property type="match status" value="1"/>
</dbReference>
<feature type="domain" description="ABC transporter" evidence="5">
    <location>
        <begin position="5"/>
        <end position="232"/>
    </location>
</feature>
<dbReference type="InterPro" id="IPR003593">
    <property type="entry name" value="AAA+_ATPase"/>
</dbReference>
<comment type="similarity">
    <text evidence="1">Belongs to the ABC transporter superfamily.</text>
</comment>
<evidence type="ECO:0000259" key="5">
    <source>
        <dbReference type="PROSITE" id="PS50893"/>
    </source>
</evidence>
<gene>
    <name evidence="6" type="ORF">IAA52_00210</name>
</gene>
<evidence type="ECO:0000313" key="6">
    <source>
        <dbReference type="EMBL" id="HIQ81507.1"/>
    </source>
</evidence>